<dbReference type="InterPro" id="IPR012223">
    <property type="entry name" value="TEII"/>
</dbReference>
<evidence type="ECO:0000313" key="4">
    <source>
        <dbReference type="Proteomes" id="UP001271274"/>
    </source>
</evidence>
<dbReference type="InterPro" id="IPR029058">
    <property type="entry name" value="AB_hydrolase_fold"/>
</dbReference>
<dbReference type="RefSeq" id="WP_063809841.1">
    <property type="nucleotide sequence ID" value="NZ_JARAUR010000047.1"/>
</dbReference>
<feature type="domain" description="Thioesterase" evidence="2">
    <location>
        <begin position="12"/>
        <end position="228"/>
    </location>
</feature>
<dbReference type="SUPFAM" id="SSF53474">
    <property type="entry name" value="alpha/beta-Hydrolases"/>
    <property type="match status" value="1"/>
</dbReference>
<evidence type="ECO:0000256" key="1">
    <source>
        <dbReference type="ARBA" id="ARBA00007169"/>
    </source>
</evidence>
<dbReference type="Pfam" id="PF00975">
    <property type="entry name" value="Thioesterase"/>
    <property type="match status" value="1"/>
</dbReference>
<comment type="similarity">
    <text evidence="1">Belongs to the thioesterase family.</text>
</comment>
<sequence length="292" mass="30295">MTDAQRGTRPVRLYCFAHAGAGTSSFDGWAGRAGPDVEVVPLPLPGRGSRAREPAITGREALLADLTGHFTAAPPSQPFALYGHSLGAMVAYTVTRALHDAGLPGPVLLAVGACPPPTVPSPLSDAWAAPEAELVGLLTEMGAVPDRAAPGGFWYRTVLPVLRDDLALGHRLRVAAREPASGGLPDVPLLAVSGDRDRLGRPGDMAGWREWTTGPVTLHTVPGDHYFAGGPDLPVLLGRACRTAADRAPDCCSGLAQVGAAKVGMTADTSEGTGRQWARSHLPAGRHLQGEV</sequence>
<dbReference type="PANTHER" id="PTHR11487">
    <property type="entry name" value="THIOESTERASE"/>
    <property type="match status" value="1"/>
</dbReference>
<dbReference type="Proteomes" id="UP001271274">
    <property type="component" value="Unassembled WGS sequence"/>
</dbReference>
<keyword evidence="4" id="KW-1185">Reference proteome</keyword>
<gene>
    <name evidence="3" type="ORF">PV662_45170</name>
</gene>
<dbReference type="InterPro" id="IPR001031">
    <property type="entry name" value="Thioesterase"/>
</dbReference>
<organism evidence="3 4">
    <name type="scientific">Streptomyces europaeiscabiei</name>
    <dbReference type="NCBI Taxonomy" id="146819"/>
    <lineage>
        <taxon>Bacteria</taxon>
        <taxon>Bacillati</taxon>
        <taxon>Actinomycetota</taxon>
        <taxon>Actinomycetes</taxon>
        <taxon>Kitasatosporales</taxon>
        <taxon>Streptomycetaceae</taxon>
        <taxon>Streptomyces</taxon>
    </lineage>
</organism>
<evidence type="ECO:0000259" key="2">
    <source>
        <dbReference type="Pfam" id="PF00975"/>
    </source>
</evidence>
<dbReference type="EMBL" id="JARAYU010000033">
    <property type="protein sequence ID" value="MDX3706750.1"/>
    <property type="molecule type" value="Genomic_DNA"/>
</dbReference>
<accession>A0ABU4NUQ2</accession>
<comment type="caution">
    <text evidence="3">The sequence shown here is derived from an EMBL/GenBank/DDBJ whole genome shotgun (WGS) entry which is preliminary data.</text>
</comment>
<evidence type="ECO:0000313" key="3">
    <source>
        <dbReference type="EMBL" id="MDX3706750.1"/>
    </source>
</evidence>
<dbReference type="Gene3D" id="3.40.50.1820">
    <property type="entry name" value="alpha/beta hydrolase"/>
    <property type="match status" value="1"/>
</dbReference>
<name>A0ABU4NUQ2_9ACTN</name>
<dbReference type="PANTHER" id="PTHR11487:SF0">
    <property type="entry name" value="S-ACYL FATTY ACID SYNTHASE THIOESTERASE, MEDIUM CHAIN"/>
    <property type="match status" value="1"/>
</dbReference>
<proteinExistence type="inferred from homology"/>
<protein>
    <submittedName>
        <fullName evidence="3">Thioesterase domain-containing protein</fullName>
    </submittedName>
</protein>
<reference evidence="3 4" key="1">
    <citation type="journal article" date="2023" name="Microb. Genom.">
        <title>Mesoterricola silvestris gen. nov., sp. nov., Mesoterricola sediminis sp. nov., Geothrix oryzae sp. nov., Geothrix edaphica sp. nov., Geothrix rubra sp. nov., and Geothrix limicola sp. nov., six novel members of Acidobacteriota isolated from soils.</title>
        <authorList>
            <person name="Weisberg A.J."/>
            <person name="Pearce E."/>
            <person name="Kramer C.G."/>
            <person name="Chang J.H."/>
            <person name="Clarke C.R."/>
        </authorList>
    </citation>
    <scope>NUCLEOTIDE SEQUENCE [LARGE SCALE GENOMIC DNA]</scope>
    <source>
        <strain evidence="3 4">ID09-01A</strain>
    </source>
</reference>